<feature type="compositionally biased region" description="Gly residues" evidence="1">
    <location>
        <begin position="815"/>
        <end position="848"/>
    </location>
</feature>
<feature type="transmembrane region" description="Helical" evidence="2">
    <location>
        <begin position="2696"/>
        <end position="2713"/>
    </location>
</feature>
<feature type="region of interest" description="Disordered" evidence="1">
    <location>
        <begin position="3012"/>
        <end position="3113"/>
    </location>
</feature>
<keyword evidence="2" id="KW-0812">Transmembrane</keyword>
<feature type="compositionally biased region" description="Low complexity" evidence="1">
    <location>
        <begin position="1144"/>
        <end position="1175"/>
    </location>
</feature>
<feature type="compositionally biased region" description="Basic and acidic residues" evidence="1">
    <location>
        <begin position="1975"/>
        <end position="1985"/>
    </location>
</feature>
<dbReference type="Proteomes" id="UP000650467">
    <property type="component" value="Unassembled WGS sequence"/>
</dbReference>
<feature type="compositionally biased region" description="Basic and acidic residues" evidence="1">
    <location>
        <begin position="3083"/>
        <end position="3098"/>
    </location>
</feature>
<feature type="transmembrane region" description="Helical" evidence="2">
    <location>
        <begin position="2763"/>
        <end position="2790"/>
    </location>
</feature>
<feature type="region of interest" description="Disordered" evidence="1">
    <location>
        <begin position="1802"/>
        <end position="1842"/>
    </location>
</feature>
<feature type="compositionally biased region" description="Gly residues" evidence="1">
    <location>
        <begin position="2413"/>
        <end position="2430"/>
    </location>
</feature>
<feature type="compositionally biased region" description="Low complexity" evidence="1">
    <location>
        <begin position="2397"/>
        <end position="2412"/>
    </location>
</feature>
<dbReference type="PANTHER" id="PTHR11319">
    <property type="entry name" value="G PROTEIN-COUPLED RECEPTOR-RELATED"/>
    <property type="match status" value="1"/>
</dbReference>
<feature type="transmembrane region" description="Helical" evidence="2">
    <location>
        <begin position="2821"/>
        <end position="2843"/>
    </location>
</feature>
<feature type="compositionally biased region" description="Basic and acidic residues" evidence="1">
    <location>
        <begin position="1879"/>
        <end position="1889"/>
    </location>
</feature>
<feature type="compositionally biased region" description="Low complexity" evidence="1">
    <location>
        <begin position="1676"/>
        <end position="1693"/>
    </location>
</feature>
<feature type="region of interest" description="Disordered" evidence="1">
    <location>
        <begin position="2526"/>
        <end position="2553"/>
    </location>
</feature>
<feature type="region of interest" description="Disordered" evidence="1">
    <location>
        <begin position="2376"/>
        <end position="2430"/>
    </location>
</feature>
<feature type="compositionally biased region" description="Low complexity" evidence="1">
    <location>
        <begin position="1948"/>
        <end position="1961"/>
    </location>
</feature>
<feature type="compositionally biased region" description="Gly residues" evidence="1">
    <location>
        <begin position="1962"/>
        <end position="1971"/>
    </location>
</feature>
<feature type="transmembrane region" description="Helical" evidence="2">
    <location>
        <begin position="2849"/>
        <end position="2871"/>
    </location>
</feature>
<keyword evidence="2" id="KW-1133">Transmembrane helix</keyword>
<feature type="compositionally biased region" description="Low complexity" evidence="1">
    <location>
        <begin position="1821"/>
        <end position="1842"/>
    </location>
</feature>
<feature type="region of interest" description="Disordered" evidence="1">
    <location>
        <begin position="1559"/>
        <end position="1629"/>
    </location>
</feature>
<feature type="region of interest" description="Disordered" evidence="1">
    <location>
        <begin position="1655"/>
        <end position="1693"/>
    </location>
</feature>
<feature type="transmembrane region" description="Helical" evidence="2">
    <location>
        <begin position="2646"/>
        <end position="2672"/>
    </location>
</feature>
<reference evidence="3" key="1">
    <citation type="journal article" date="2020" name="bioRxiv">
        <title>Comparative genomics of Chlamydomonas.</title>
        <authorList>
            <person name="Craig R.J."/>
            <person name="Hasan A.R."/>
            <person name="Ness R.W."/>
            <person name="Keightley P.D."/>
        </authorList>
    </citation>
    <scope>NUCLEOTIDE SEQUENCE</scope>
    <source>
        <strain evidence="3">SAG 7.73</strain>
    </source>
</reference>
<evidence type="ECO:0000256" key="2">
    <source>
        <dbReference type="SAM" id="Phobius"/>
    </source>
</evidence>
<feature type="transmembrane region" description="Helical" evidence="2">
    <location>
        <begin position="1361"/>
        <end position="1383"/>
    </location>
</feature>
<evidence type="ECO:0000313" key="4">
    <source>
        <dbReference type="Proteomes" id="UP000650467"/>
    </source>
</evidence>
<protein>
    <submittedName>
        <fullName evidence="3">Uncharacterized protein</fullName>
    </submittedName>
</protein>
<feature type="region of interest" description="Disordered" evidence="1">
    <location>
        <begin position="1878"/>
        <end position="2060"/>
    </location>
</feature>
<accession>A0A835VUL9</accession>
<dbReference type="SUPFAM" id="SSF51126">
    <property type="entry name" value="Pectin lyase-like"/>
    <property type="match status" value="2"/>
</dbReference>
<feature type="compositionally biased region" description="Gly residues" evidence="1">
    <location>
        <begin position="3063"/>
        <end position="3079"/>
    </location>
</feature>
<keyword evidence="2" id="KW-0472">Membrane</keyword>
<dbReference type="InterPro" id="IPR006626">
    <property type="entry name" value="PbH1"/>
</dbReference>
<keyword evidence="4" id="KW-1185">Reference proteome</keyword>
<dbReference type="OrthoDB" id="544832at2759"/>
<dbReference type="PANTHER" id="PTHR11319:SF35">
    <property type="entry name" value="OUTER MEMBRANE PROTEIN PMPC-RELATED"/>
    <property type="match status" value="1"/>
</dbReference>
<sequence>MGSATAAVSGVSFADNTASWISLRTASIAVRTAVPASAFLHLIQSAAPADVQLTVADVAFSNSSGSHGMSVLRVQDVNDKATVTALALTHATFTRQTSGASALLLVGLRQATVAGLTVEGSKCTLNSAGGQRYLSAGSCVCIGVEEDEDRTSSVDLTDVAVLNNTAQNSAALFVTTYYQVMPRLSATVTAGRMSVSGLRVEDQTSTMLATAASFSYLTSVSITGATIARNLAGGGLLIEGAASEQAADVTVSGVTFTGNSRQLQTDAQGRAQSSLSRGGALYITNAVSVSLTDLTFYDNVAELSGGAAIFESIGSLTISNVTAGNNTVSRSTAAEGADGGAFFISGVSGLTMFSGGRFTRNSAGRNGGALAIQESGQLSLTGIAFDSNEAGGSGGAVALQQLTGDDDSSEFVASNFTSNTARVSLQQDSATITAPTTGGGGAIAAADVSNGLRLRNCVLDGNSAPRAAGGAVNIQTSRYLVVTYTNATRNSAGTNGGAIFISNMASETSSWLPQNRFEQNTAGIATSGNSGLGGMGGAIYAETSTLATTCSAFIGNVAIKGGAIYSRLQARIALLGEQDLPDCQPRATLAAVPRATPASGPTLYPPQGLTAAAEAVSYGSVFANNAALSGGAVFAQDSTVWVFENPEPKWYTYGRKGVLFANNTASSGGALLAYSALGVTVRADFYDNAADAAAASAAVAARLGVPAASLAAATEPGAGGALAIIGSEQSSLTLRESAFVGNTAVDGAGLYLAASEGCSKPASCYLASVQGVVMQRNTARGGGGGGVFWEYPGLLAMACAAPADLAPPPSPVDDGSGGVGSGSGFVDSSGGGGFVDPGFGGDAGGSGGAAPPTQPAPLAPPSPFPPPPPSPPPQPYPPSPPLPPPPPEYHRAPPVALPDAQLRACDSWAGNAAQGDGYGPDVASTGFGLEAAPHYLDFYTSSAPIETNLSVLDYYGQRVSGGNRSVVIRAVSVQVFGQTYMVSDGGLAQFDDLKLRAAAGWHDVDFAADTGYRQLAASGLSVYVRPCTIGEYLSPTLDQCLACSPGYYNFNHTANLCNACDTQAALCSDPTYPGMIIPQDGYWHSNFFSEQVMDCPNGDACTYDNRTQALSAIQQHVMALALAIQESLVTRPNASSPSPPPAPSGSGSPPTAAAAGDAAAGASSTDGSSSGSSGSISQRVLLQERYQELRRMAGDIVASLELGSGGRGLPRLSASSASGSSASSSSSRAVALRVGAASVGSSSSGSRAADVQRWRAELGAAAVEHPLLPVPLLALRRAMRELLAAAEGGTGSGGGGNVYGPASDDEDYSLLLQAVSVLYHNYTAAMCAPGYVGVLCGSCDVGYGSTGPATCRLCPSVAANAVYYTMAIMLTMVILAWTIRSLLTQSMIAANRARNKRKWEVMGEMRLLGRPVLDAQLMAVLDDDELPDMGPPAAPIYGRALPADLAGGLAQLRMAYRGGAFNDDGSGHNAAGGPYGGPYPGGGGGGGYHDSGYPSEHAAAMAHAHSTLSAAGSAPLRMTASNHPSYSYSGWGGPGPSALAGAFSATNMTTYAGLQQQMQMQQSALSQQQQQQRGPPHQRHSLPSQQHPLSHSQSQLPLVAQASAPLGADRPGGLPPLPPGRGWSLRRGQGSATIAPLAAGGGAAAVGFGNSTSGNNSPAAGGGRHFSGTHFPNPLASGGASGAPASGSPAAAAGPHYSPFASYQAGGGGGGGGGAVASARSTALLSSGGGGADGDVDASVLAVSSSAATAAAAGLLTMPSRGASSGVGLGLGLDGSPRTLSAAIPLSTATGEAAQELLAAVDEEEQLSGSQGSSHDTQVYGAPPAAGAAPAAGVPSAGARSGGVPSAGIAGLGVGVGGGVAMGVSSGVLMYRVSGGSTHELEAGGEPRRTSLAGPTVHRLARSRGPSRNGVAEDRDSSARQPRLPPPAPPLPTQQHKEAGVEGGGEAHGQQDGQEQGQQQQEGGGGEGEGAVGTDPRDSAQDRPGHATALEGAKAALKEAAGKSCGGGGGGAAGGASSDRHHAHDGDDEQQQQQQLPQSYPAAAAGYGPEPPYLRPRGSVPYPAGAVPPAPVVPAPRAARARRASAGVYGRCGSPFGLPPPGFPYPYAYPQSPGGGSGGAGNPYYPAVMAAGGGFGGPGGGAAAAGAANAAHVSMAEALLSPRMASATGGVRRHPFFGGVDREGNDVITNVVPRAAGSFLVTNRRGSLLNLMAAAFTGGGAGGAAAATPPPAPHITPVGRFAAGAYAPMAAGASPVVLGGAGGSGSGGGAGPGAGGSLVVSPRVASATGMPPAFLAEVMRRRTREDARRTSRAARSGSGTCNAGGEPTPGALVLEGAAGAGVSGTAAGLVAALNAGRKSVTSLGAVLRKRLAGAGPLSGGGASSGGGSGGPNSAEIAASRAASGSRGLPFSPGGLGSGGPAVASGPGGISGGGGGPLSGSIMYGLGLEGAGVVDEFGVDDDDFYYYYGMSSGSPWSGAMHTQQQQQMQGQGQGQQQFAGPMQAFGISGGGGGGGMPPPGYPTAGGGGGGGYGEWRDSAGTVGGGGGGGYRDSVPHHSNPGERGKAVNSIAANPEPKPLQDAAVIKIFISYVQILALTRAVPIPNLPRALLGYMRFYDQITAIPGSLVSLDCSLPDATGVPKAMQRIILAALAPLYVSVVVGLVWVGLMLPVYRAERRAALRAADVPTLRSVARRYLPPRLLMSFATVMFYFYPNTVRALLSIFSCVGVDDGYTDNELAVAAGLHPGKYWTLDYDIRCYVGQHLALAIGLGVTGLLLLAVGWPLGVALWLYDRAGRRDQQLDFSDFSLVVYSSYRELYLLKYLYWESVIMLRQLCVAVVVVLLAQKGVAVQMLVVIAVVAGALVLQLIVQPFKTPTMNRLEETSLVVIIVTIYLNLYYISPAISQASRVALGIVIVLLNAAMLAVFVYFITRTAWDKQLDKMGLDRRRVYEMEAGEIQASLRRKYGRRTAALLTRAVTFAQRFRSVKAQLKHTGSTMRQQLAQLPLRALTGRRAKADSAKSLDPANGDGKATDAKDGLEAAAGAETQARGGAEPHGGKDRAGSGSDGGYESGGMDKGTAGGAAVKDRDSAAAADGRVRNVEAVAAGRTGGDSSRRAAIGAAAELDRQPQVAMELEEA</sequence>
<feature type="transmembrane region" description="Helical" evidence="2">
    <location>
        <begin position="2908"/>
        <end position="2930"/>
    </location>
</feature>
<feature type="compositionally biased region" description="Low complexity" evidence="1">
    <location>
        <begin position="2031"/>
        <end position="2048"/>
    </location>
</feature>
<feature type="transmembrane region" description="Helical" evidence="2">
    <location>
        <begin position="2883"/>
        <end position="2902"/>
    </location>
</feature>
<feature type="compositionally biased region" description="Gly residues" evidence="1">
    <location>
        <begin position="2004"/>
        <end position="2014"/>
    </location>
</feature>
<feature type="region of interest" description="Disordered" evidence="1">
    <location>
        <begin position="2301"/>
        <end position="2327"/>
    </location>
</feature>
<gene>
    <name evidence="3" type="ORF">HXX76_013411</name>
</gene>
<name>A0A835VUL9_CHLIN</name>
<feature type="compositionally biased region" description="Gly residues" evidence="1">
    <location>
        <begin position="2376"/>
        <end position="2390"/>
    </location>
</feature>
<organism evidence="3 4">
    <name type="scientific">Chlamydomonas incerta</name>
    <dbReference type="NCBI Taxonomy" id="51695"/>
    <lineage>
        <taxon>Eukaryota</taxon>
        <taxon>Viridiplantae</taxon>
        <taxon>Chlorophyta</taxon>
        <taxon>core chlorophytes</taxon>
        <taxon>Chlorophyceae</taxon>
        <taxon>CS clade</taxon>
        <taxon>Chlamydomonadales</taxon>
        <taxon>Chlamydomonadaceae</taxon>
        <taxon>Chlamydomonas</taxon>
    </lineage>
</organism>
<comment type="caution">
    <text evidence="3">The sequence shown here is derived from an EMBL/GenBank/DDBJ whole genome shotgun (WGS) entry which is preliminary data.</text>
</comment>
<feature type="compositionally biased region" description="Low complexity" evidence="1">
    <location>
        <begin position="1559"/>
        <end position="1598"/>
    </location>
</feature>
<proteinExistence type="predicted"/>
<feature type="region of interest" description="Disordered" evidence="1">
    <location>
        <begin position="807"/>
        <end position="894"/>
    </location>
</feature>
<feature type="compositionally biased region" description="Pro residues" evidence="1">
    <location>
        <begin position="1923"/>
        <end position="1932"/>
    </location>
</feature>
<dbReference type="EMBL" id="JAEHOC010000052">
    <property type="protein sequence ID" value="KAG2425786.1"/>
    <property type="molecule type" value="Genomic_DNA"/>
</dbReference>
<evidence type="ECO:0000256" key="1">
    <source>
        <dbReference type="SAM" id="MobiDB-lite"/>
    </source>
</evidence>
<feature type="region of interest" description="Disordered" evidence="1">
    <location>
        <begin position="1130"/>
        <end position="1176"/>
    </location>
</feature>
<dbReference type="InterPro" id="IPR011050">
    <property type="entry name" value="Pectin_lyase_fold/virulence"/>
</dbReference>
<feature type="compositionally biased region" description="Gly residues" evidence="1">
    <location>
        <begin position="2540"/>
        <end position="2549"/>
    </location>
</feature>
<dbReference type="SMART" id="SM00710">
    <property type="entry name" value="PbH1"/>
    <property type="match status" value="6"/>
</dbReference>
<feature type="compositionally biased region" description="Pro residues" evidence="1">
    <location>
        <begin position="852"/>
        <end position="887"/>
    </location>
</feature>
<evidence type="ECO:0000313" key="3">
    <source>
        <dbReference type="EMBL" id="KAG2425786.1"/>
    </source>
</evidence>